<dbReference type="GO" id="GO:0008270">
    <property type="term" value="F:zinc ion binding"/>
    <property type="evidence" value="ECO:0007669"/>
    <property type="project" value="UniProtKB-UniRule"/>
</dbReference>
<dbReference type="Proteomes" id="UP000002899">
    <property type="component" value="Chromosome III"/>
</dbReference>
<dbReference type="Gene3D" id="4.10.60.10">
    <property type="entry name" value="Zinc finger, CCHC-type"/>
    <property type="match status" value="1"/>
</dbReference>
<dbReference type="KEGG" id="bmic:BMR1_03g04570"/>
<keyword evidence="9 12" id="KW-0539">Nucleus</keyword>
<protein>
    <recommendedName>
        <fullName evidence="12">Branchpoint-bridging protein</fullName>
    </recommendedName>
</protein>
<feature type="compositionally biased region" description="Low complexity" evidence="13">
    <location>
        <begin position="448"/>
        <end position="463"/>
    </location>
</feature>
<dbReference type="Pfam" id="PF16275">
    <property type="entry name" value="SF1-HH"/>
    <property type="match status" value="1"/>
</dbReference>
<evidence type="ECO:0000256" key="7">
    <source>
        <dbReference type="ARBA" id="ARBA00022884"/>
    </source>
</evidence>
<dbReference type="PROSITE" id="PS50158">
    <property type="entry name" value="ZF_CCHC"/>
    <property type="match status" value="1"/>
</dbReference>
<dbReference type="GO" id="GO:0048024">
    <property type="term" value="P:regulation of mRNA splicing, via spliceosome"/>
    <property type="evidence" value="ECO:0007669"/>
    <property type="project" value="TreeGrafter"/>
</dbReference>
<dbReference type="PANTHER" id="PTHR11208:SF45">
    <property type="entry name" value="SPLICING FACTOR 1"/>
    <property type="match status" value="1"/>
</dbReference>
<keyword evidence="7 11" id="KW-0694">RNA-binding</keyword>
<dbReference type="GeneID" id="24425561"/>
<dbReference type="InterPro" id="IPR004087">
    <property type="entry name" value="KH_dom"/>
</dbReference>
<dbReference type="VEuPathDB" id="PiroplasmaDB:BMR1_03g04570"/>
<evidence type="ECO:0000256" key="9">
    <source>
        <dbReference type="ARBA" id="ARBA00023242"/>
    </source>
</evidence>
<dbReference type="OMA" id="VMSQSYG"/>
<dbReference type="InterPro" id="IPR001878">
    <property type="entry name" value="Znf_CCHC"/>
</dbReference>
<evidence type="ECO:0000256" key="10">
    <source>
        <dbReference type="PROSITE-ProRule" id="PRU00047"/>
    </source>
</evidence>
<evidence type="ECO:0000313" key="16">
    <source>
        <dbReference type="Proteomes" id="UP000002899"/>
    </source>
</evidence>
<feature type="domain" description="CCHC-type" evidence="14">
    <location>
        <begin position="292"/>
        <end position="308"/>
    </location>
</feature>
<dbReference type="InterPro" id="IPR045071">
    <property type="entry name" value="BBP-like"/>
</dbReference>
<dbReference type="InterPro" id="IPR047086">
    <property type="entry name" value="SF1-HH_sf"/>
</dbReference>
<reference evidence="15 16" key="1">
    <citation type="journal article" date="2012" name="Nucleic Acids Res.">
        <title>Sequencing of the smallest Apicomplexan genome from the human pathogen Babesia microti.</title>
        <authorList>
            <person name="Cornillot E."/>
            <person name="Hadj-Kaddour K."/>
            <person name="Dassouli A."/>
            <person name="Noel B."/>
            <person name="Ranwez V."/>
            <person name="Vacherie B."/>
            <person name="Augagneur Y."/>
            <person name="Bres V."/>
            <person name="Duclos A."/>
            <person name="Randazzo S."/>
            <person name="Carcy B."/>
            <person name="Debierre-Grockiego F."/>
            <person name="Delbecq S."/>
            <person name="Moubri-Menage K."/>
            <person name="Shams-Eldin H."/>
            <person name="Usmani-Brown S."/>
            <person name="Bringaud F."/>
            <person name="Wincker P."/>
            <person name="Vivares C.P."/>
            <person name="Schwarz R.T."/>
            <person name="Schetters T.P."/>
            <person name="Krause P.J."/>
            <person name="Gorenflot A."/>
            <person name="Berry V."/>
            <person name="Barbe V."/>
            <person name="Ben Mamoun C."/>
        </authorList>
    </citation>
    <scope>NUCLEOTIDE SEQUENCE [LARGE SCALE GENOMIC DNA]</scope>
    <source>
        <strain evidence="15 16">RI</strain>
    </source>
</reference>
<dbReference type="GO" id="GO:0003729">
    <property type="term" value="F:mRNA binding"/>
    <property type="evidence" value="ECO:0007669"/>
    <property type="project" value="TreeGrafter"/>
</dbReference>
<name>A0A0K3APV3_BABMR</name>
<evidence type="ECO:0000256" key="1">
    <source>
        <dbReference type="ARBA" id="ARBA00004123"/>
    </source>
</evidence>
<evidence type="ECO:0000256" key="13">
    <source>
        <dbReference type="SAM" id="MobiDB-lite"/>
    </source>
</evidence>
<comment type="function">
    <text evidence="12">Necessary for the splicing of pre-mRNA. Has a role in the recognition of the branch site (5'-UACUAAC-3'), the pyrimidine tract and the 3'-splice site at the 3'-end of introns.</text>
</comment>
<dbReference type="SMART" id="SM00343">
    <property type="entry name" value="ZnF_C2HC"/>
    <property type="match status" value="2"/>
</dbReference>
<comment type="similarity">
    <text evidence="2 12">Belongs to the BBP/SF1 family.</text>
</comment>
<dbReference type="GO" id="GO:0005681">
    <property type="term" value="C:spliceosomal complex"/>
    <property type="evidence" value="ECO:0007669"/>
    <property type="project" value="UniProtKB-KW"/>
</dbReference>
<evidence type="ECO:0000256" key="2">
    <source>
        <dbReference type="ARBA" id="ARBA00010382"/>
    </source>
</evidence>
<evidence type="ECO:0000259" key="14">
    <source>
        <dbReference type="PROSITE" id="PS50158"/>
    </source>
</evidence>
<keyword evidence="12" id="KW-0747">Spliceosome</keyword>
<evidence type="ECO:0000256" key="4">
    <source>
        <dbReference type="ARBA" id="ARBA00022723"/>
    </source>
</evidence>
<dbReference type="Gene3D" id="3.30.1370.10">
    <property type="entry name" value="K Homology domain, type 1"/>
    <property type="match status" value="1"/>
</dbReference>
<evidence type="ECO:0000256" key="11">
    <source>
        <dbReference type="PROSITE-ProRule" id="PRU00117"/>
    </source>
</evidence>
<organism evidence="15 16">
    <name type="scientific">Babesia microti (strain RI)</name>
    <dbReference type="NCBI Taxonomy" id="1133968"/>
    <lineage>
        <taxon>Eukaryota</taxon>
        <taxon>Sar</taxon>
        <taxon>Alveolata</taxon>
        <taxon>Apicomplexa</taxon>
        <taxon>Aconoidasida</taxon>
        <taxon>Piroplasmida</taxon>
        <taxon>Babesiidae</taxon>
        <taxon>Babesia</taxon>
    </lineage>
</organism>
<proteinExistence type="inferred from homology"/>
<evidence type="ECO:0000256" key="5">
    <source>
        <dbReference type="ARBA" id="ARBA00022771"/>
    </source>
</evidence>
<dbReference type="InterPro" id="IPR036612">
    <property type="entry name" value="KH_dom_type_1_sf"/>
</dbReference>
<dbReference type="InterPro" id="IPR032570">
    <property type="entry name" value="SF1-HH"/>
</dbReference>
<feature type="region of interest" description="Disordered" evidence="13">
    <location>
        <begin position="447"/>
        <end position="487"/>
    </location>
</feature>
<dbReference type="Pfam" id="PF22675">
    <property type="entry name" value="KH-I_KHDC4-BBP"/>
    <property type="match status" value="1"/>
</dbReference>
<dbReference type="SUPFAM" id="SSF54791">
    <property type="entry name" value="Eukaryotic type KH-domain (KH-domain type I)"/>
    <property type="match status" value="1"/>
</dbReference>
<dbReference type="OrthoDB" id="6777263at2759"/>
<evidence type="ECO:0000256" key="6">
    <source>
        <dbReference type="ARBA" id="ARBA00022833"/>
    </source>
</evidence>
<keyword evidence="4 12" id="KW-0479">Metal-binding</keyword>
<evidence type="ECO:0000256" key="8">
    <source>
        <dbReference type="ARBA" id="ARBA00023187"/>
    </source>
</evidence>
<evidence type="ECO:0000256" key="12">
    <source>
        <dbReference type="RuleBase" id="RU367126"/>
    </source>
</evidence>
<dbReference type="PANTHER" id="PTHR11208">
    <property type="entry name" value="RNA-BINDING PROTEIN RELATED"/>
    <property type="match status" value="1"/>
</dbReference>
<dbReference type="InterPro" id="IPR036875">
    <property type="entry name" value="Znf_CCHC_sf"/>
</dbReference>
<keyword evidence="5 10" id="KW-0863">Zinc-finger</keyword>
<dbReference type="SUPFAM" id="SSF57756">
    <property type="entry name" value="Retrovirus zinc finger-like domains"/>
    <property type="match status" value="1"/>
</dbReference>
<accession>A0A0K3APV3</accession>
<reference evidence="15 16" key="2">
    <citation type="journal article" date="2013" name="PLoS ONE">
        <title>Whole genome mapping and re-organization of the nuclear and mitochondrial genomes of Babesia microti isolates.</title>
        <authorList>
            <person name="Cornillot E."/>
            <person name="Dassouli A."/>
            <person name="Garg A."/>
            <person name="Pachikara N."/>
            <person name="Randazzo S."/>
            <person name="Depoix D."/>
            <person name="Carcy B."/>
            <person name="Delbecq S."/>
            <person name="Frutos R."/>
            <person name="Silva J.C."/>
            <person name="Sutton R."/>
            <person name="Krause P.J."/>
            <person name="Mamoun C.B."/>
        </authorList>
    </citation>
    <scope>NUCLEOTIDE SEQUENCE [LARGE SCALE GENOMIC DNA]</scope>
    <source>
        <strain evidence="15 16">RI</strain>
    </source>
</reference>
<feature type="compositionally biased region" description="Basic and acidic residues" evidence="13">
    <location>
        <begin position="217"/>
        <end position="227"/>
    </location>
</feature>
<dbReference type="EMBL" id="LN871598">
    <property type="protein sequence ID" value="CTQ41512.1"/>
    <property type="molecule type" value="Genomic_DNA"/>
</dbReference>
<comment type="subcellular location">
    <subcellularLocation>
        <location evidence="1 12">Nucleus</location>
    </subcellularLocation>
</comment>
<keyword evidence="3 12" id="KW-0507">mRNA processing</keyword>
<dbReference type="GO" id="GO:0000398">
    <property type="term" value="P:mRNA splicing, via spliceosome"/>
    <property type="evidence" value="ECO:0007669"/>
    <property type="project" value="UniProtKB-UniRule"/>
</dbReference>
<sequence length="487" mass="55448">MAIIPSTLECSLLNKRKSRWEKVEELNRDHFTKQQKPSLSQLALANAHYLANSKYSLPITRWGKEDDKPYLPPPFVDLPSGLSPSELDQFLREQRHDELARKIAVGELEFGDPDIRPPSPPPAYDKMGNRVNTRDVRVRNAMKDEYFRIVENLSKVLVGFAPPADYRPVKKFRRIEIPLDKYPEYNFMGLIIGPRGCNHKRLETESGAQISIRGKGTQKEGKRSDHQTDEEAAMPMHVYVCAENEDAVDKAVNLIEPLLDPFHPLHEEYKRRGLEQLALVNGVTMGTLDNTKCTLCGETGHAAYSCPDAGGLMNYARPQIKCEICGDMGHVTMDCKMAKPGDFKILNTLNGTRYPTSTFHSGGISLQPKQQEPQEYAPYETTSQSGYYMDQSVYNQSWNNVTPEAYQYYYNYYQQYYQQYMNDPNYQQYMNDPKYQQYFNAMQKVQQTTTNGSTVDVTTSVPVPSEPPLPEASIPEPDEPLAPPPPM</sequence>
<dbReference type="Gene3D" id="6.10.140.1790">
    <property type="match status" value="1"/>
</dbReference>
<dbReference type="SMART" id="SM00322">
    <property type="entry name" value="KH"/>
    <property type="match status" value="1"/>
</dbReference>
<dbReference type="AlphaFoldDB" id="A0A0K3APV3"/>
<evidence type="ECO:0000313" key="15">
    <source>
        <dbReference type="EMBL" id="CTQ41512.1"/>
    </source>
</evidence>
<dbReference type="RefSeq" id="XP_012649523.1">
    <property type="nucleotide sequence ID" value="XM_012794069.1"/>
</dbReference>
<feature type="region of interest" description="Disordered" evidence="13">
    <location>
        <begin position="207"/>
        <end position="227"/>
    </location>
</feature>
<dbReference type="CDD" id="cd02395">
    <property type="entry name" value="KH-I_BBP"/>
    <property type="match status" value="1"/>
</dbReference>
<gene>
    <name evidence="15" type="ORF">BMR1_03g04570</name>
</gene>
<evidence type="ECO:0000256" key="3">
    <source>
        <dbReference type="ARBA" id="ARBA00022664"/>
    </source>
</evidence>
<dbReference type="PROSITE" id="PS50084">
    <property type="entry name" value="KH_TYPE_1"/>
    <property type="match status" value="1"/>
</dbReference>
<dbReference type="InterPro" id="IPR055256">
    <property type="entry name" value="KH_1_KHDC4/BBP-like"/>
</dbReference>
<keyword evidence="16" id="KW-1185">Reference proteome</keyword>
<keyword evidence="6 12" id="KW-0862">Zinc</keyword>
<dbReference type="GO" id="GO:0045131">
    <property type="term" value="F:pre-mRNA branch point binding"/>
    <property type="evidence" value="ECO:0007669"/>
    <property type="project" value="UniProtKB-UniRule"/>
</dbReference>
<reference evidence="15 16" key="3">
    <citation type="journal article" date="2016" name="Sci. Rep.">
        <title>Genome-wide diversity and gene expression profiling of Babesia microti isolates identify polymorphic genes that mediate host-pathogen interactions.</title>
        <authorList>
            <person name="Silva J.C."/>
            <person name="Cornillot E."/>
            <person name="McCracken C."/>
            <person name="Usmani-Brown S."/>
            <person name="Dwivedi A."/>
            <person name="Ifeonu O.O."/>
            <person name="Crabtree J."/>
            <person name="Gotia H.T."/>
            <person name="Virji A.Z."/>
            <person name="Reynes C."/>
            <person name="Colinge J."/>
            <person name="Kumar V."/>
            <person name="Lawres L."/>
            <person name="Pazzi J.E."/>
            <person name="Pablo J.V."/>
            <person name="Hung C."/>
            <person name="Brancato J."/>
            <person name="Kumari P."/>
            <person name="Orvis J."/>
            <person name="Tretina K."/>
            <person name="Chibucos M."/>
            <person name="Ott S."/>
            <person name="Sadzewicz L."/>
            <person name="Sengamalay N."/>
            <person name="Shetty A.C."/>
            <person name="Su Q."/>
            <person name="Tallon L."/>
            <person name="Fraser C.M."/>
            <person name="Frutos R."/>
            <person name="Molina D.M."/>
            <person name="Krause P.J."/>
            <person name="Ben Mamoun C."/>
        </authorList>
    </citation>
    <scope>NUCLEOTIDE SEQUENCE [LARGE SCALE GENOMIC DNA]</scope>
    <source>
        <strain evidence="15 16">RI</strain>
    </source>
</reference>
<keyword evidence="8 12" id="KW-0508">mRNA splicing</keyword>